<dbReference type="GeneID" id="15011156"/>
<evidence type="ECO:0008006" key="4">
    <source>
        <dbReference type="Google" id="ProtNLM"/>
    </source>
</evidence>
<name>M4QPP7_9CAUD</name>
<dbReference type="Proteomes" id="UP000201252">
    <property type="component" value="Segment"/>
</dbReference>
<dbReference type="RefSeq" id="YP_007674603.1">
    <property type="nucleotide sequence ID" value="NC_020851.1"/>
</dbReference>
<dbReference type="OrthoDB" id="7791at10239"/>
<feature type="compositionally biased region" description="Polar residues" evidence="1">
    <location>
        <begin position="110"/>
        <end position="131"/>
    </location>
</feature>
<evidence type="ECO:0000313" key="3">
    <source>
        <dbReference type="Proteomes" id="UP000201252"/>
    </source>
</evidence>
<accession>M4QPP7</accession>
<keyword evidence="3" id="KW-1185">Reference proteome</keyword>
<evidence type="ECO:0000313" key="2">
    <source>
        <dbReference type="EMBL" id="AGH31751.1"/>
    </source>
</evidence>
<dbReference type="EMBL" id="HQ633071">
    <property type="protein sequence ID" value="AGH31751.1"/>
    <property type="molecule type" value="Genomic_DNA"/>
</dbReference>
<evidence type="ECO:0000256" key="1">
    <source>
        <dbReference type="SAM" id="MobiDB-lite"/>
    </source>
</evidence>
<dbReference type="KEGG" id="vg:15011156"/>
<sequence>MSQTNAQLLADSLGTASTGTIPIGGIILWSGSTGSIPDGWALCNGSNGTPNLQDRFVVGAGNNYAVDATGGSANAVLIAHNHTYTNRTNAQGQNNVTGGPSPINDGALPNQPTSTTGINAAGSSSNTQTGTNANLPPYYSLAYIMRTS</sequence>
<feature type="region of interest" description="Disordered" evidence="1">
    <location>
        <begin position="103"/>
        <end position="131"/>
    </location>
</feature>
<proteinExistence type="predicted"/>
<gene>
    <name evidence="2" type="ORF">SWZG_00245</name>
</gene>
<organism evidence="2 3">
    <name type="scientific">Synechococcus phage S-SKS1</name>
    <dbReference type="NCBI Taxonomy" id="754042"/>
    <lineage>
        <taxon>Viruses</taxon>
        <taxon>Duplodnaviria</taxon>
        <taxon>Heunggongvirae</taxon>
        <taxon>Uroviricota</taxon>
        <taxon>Caudoviricetes</taxon>
        <taxon>Llyrvirus</taxon>
        <taxon>Llyrvirus SSKS1</taxon>
    </lineage>
</organism>
<dbReference type="SUPFAM" id="SSF88874">
    <property type="entry name" value="Receptor-binding domain of short tail fibre protein gp12"/>
    <property type="match status" value="1"/>
</dbReference>
<reference evidence="2 3" key="1">
    <citation type="submission" date="2010-10" db="EMBL/GenBank/DDBJ databases">
        <title>The Genome Sequence of Synechococcus phage S-SKS1.</title>
        <authorList>
            <consortium name="The Broad Institute Genome Sequencing Platform"/>
            <person name="Henn M.R."/>
            <person name="Clokie M."/>
            <person name="Levin J."/>
            <person name="Malboeuf C."/>
            <person name="Casali M."/>
            <person name="Russ C."/>
            <person name="Lennon N."/>
            <person name="Chapman S.B."/>
            <person name="Erlich R."/>
            <person name="Young S.K."/>
            <person name="Yandava C."/>
            <person name="Zeng Q."/>
            <person name="Alvarado L."/>
            <person name="Anderson S."/>
            <person name="Berlin A."/>
            <person name="Chen Z."/>
            <person name="Freedman E."/>
            <person name="Gellesch M."/>
            <person name="Goldberg J."/>
            <person name="Green L."/>
            <person name="Griggs A."/>
            <person name="Gujja S."/>
            <person name="Heilman E.R."/>
            <person name="Heiman D."/>
            <person name="Hollinger A."/>
            <person name="Howarth C."/>
            <person name="Larson L."/>
            <person name="Mehta T."/>
            <person name="Pearson M."/>
            <person name="Roberts A."/>
            <person name="Ryan E."/>
            <person name="Saif S."/>
            <person name="Shea T."/>
            <person name="Shenoy N."/>
            <person name="Sisk P."/>
            <person name="Stolte C."/>
            <person name="Sykes S."/>
            <person name="White J."/>
            <person name="Haas B."/>
            <person name="Nusbaum C."/>
            <person name="Birren B."/>
        </authorList>
    </citation>
    <scope>NUCLEOTIDE SEQUENCE [LARGE SCALE GENOMIC DNA]</scope>
</reference>
<dbReference type="CDD" id="cd22641">
    <property type="entry name" value="C24-like"/>
    <property type="match status" value="1"/>
</dbReference>
<protein>
    <recommendedName>
        <fullName evidence="4">Phage tail collar domain-containing protein</fullName>
    </recommendedName>
</protein>